<feature type="region of interest" description="Disordered" evidence="1">
    <location>
        <begin position="38"/>
        <end position="270"/>
    </location>
</feature>
<feature type="compositionally biased region" description="Polar residues" evidence="1">
    <location>
        <begin position="38"/>
        <end position="57"/>
    </location>
</feature>
<dbReference type="PANTHER" id="PTHR12507">
    <property type="entry name" value="REDUCED GROWTH PHENOTYPE 1 RGP1, YEAST -RELATED"/>
    <property type="match status" value="1"/>
</dbReference>
<gene>
    <name evidence="2" type="ORF">EC957_009466</name>
</gene>
<dbReference type="Proteomes" id="UP000723463">
    <property type="component" value="Unassembled WGS sequence"/>
</dbReference>
<dbReference type="InterPro" id="IPR014848">
    <property type="entry name" value="Rgp1"/>
</dbReference>
<feature type="region of interest" description="Disordered" evidence="1">
    <location>
        <begin position="423"/>
        <end position="449"/>
    </location>
</feature>
<feature type="compositionally biased region" description="Basic and acidic residues" evidence="1">
    <location>
        <begin position="306"/>
        <end position="318"/>
    </location>
</feature>
<evidence type="ECO:0000256" key="1">
    <source>
        <dbReference type="SAM" id="MobiDB-lite"/>
    </source>
</evidence>
<feature type="compositionally biased region" description="Low complexity" evidence="1">
    <location>
        <begin position="111"/>
        <end position="146"/>
    </location>
</feature>
<feature type="region of interest" description="Disordered" evidence="1">
    <location>
        <begin position="299"/>
        <end position="333"/>
    </location>
</feature>
<dbReference type="EMBL" id="JAAAXW010000052">
    <property type="protein sequence ID" value="KAF9546706.1"/>
    <property type="molecule type" value="Genomic_DNA"/>
</dbReference>
<comment type="caution">
    <text evidence="2">The sequence shown here is derived from an EMBL/GenBank/DDBJ whole genome shotgun (WGS) entry which is preliminary data.</text>
</comment>
<evidence type="ECO:0008006" key="4">
    <source>
        <dbReference type="Google" id="ProtNLM"/>
    </source>
</evidence>
<name>A0A9P6FB52_9FUNG</name>
<feature type="compositionally biased region" description="Polar residues" evidence="1">
    <location>
        <begin position="244"/>
        <end position="254"/>
    </location>
</feature>
<keyword evidence="3" id="KW-1185">Reference proteome</keyword>
<organism evidence="2 3">
    <name type="scientific">Mortierella hygrophila</name>
    <dbReference type="NCBI Taxonomy" id="979708"/>
    <lineage>
        <taxon>Eukaryota</taxon>
        <taxon>Fungi</taxon>
        <taxon>Fungi incertae sedis</taxon>
        <taxon>Mucoromycota</taxon>
        <taxon>Mortierellomycotina</taxon>
        <taxon>Mortierellomycetes</taxon>
        <taxon>Mortierellales</taxon>
        <taxon>Mortierellaceae</taxon>
        <taxon>Mortierella</taxon>
    </lineage>
</organism>
<evidence type="ECO:0000313" key="2">
    <source>
        <dbReference type="EMBL" id="KAF9546706.1"/>
    </source>
</evidence>
<feature type="compositionally biased region" description="Polar residues" evidence="1">
    <location>
        <begin position="147"/>
        <end position="211"/>
    </location>
</feature>
<dbReference type="AlphaFoldDB" id="A0A9P6FB52"/>
<proteinExistence type="predicted"/>
<sequence>MPISVKATFAQDGVFFAGEKLNCTITFTNPSPTSAGLISAINGTNSGASTPTRHPSSLQQKLQLHHDQQQQQQQQQEHEHNGHGNNNNGQRNLAASSNAQSRHALNQQQQPSGASLTSPSSTPPTLASPAGSPNPSSSNNSRPAASLAQNATAHANNGSAAPDTNLSTQPRSDAPQQRPGTTVSRAQSQTRLSSDISHIDVSSQQEPNGKNHQQQSSSEDHDQDDQEEQEKTIAVPALSDDEGATQSPVSPTPRQVQQIEQQQHQDGGLASISSPGLLGLASFVYRSASFSSLANAFGLSGSEPEEQQHQRPYDEKKLPPLPPPDLGGAGTRTYMPALPPLEVKSPELEEEKTTKESLHHAFADQPPAERKVDPEQLNRYGTPIGLGLDSNGSGHVRTGTNGSMSGLSERMIELQVTDNADTQSMADDSEYQTPRPSMDAYSTRSSMQSVRGPFQNQYYQDRPTRRSSLMSNYSTLSSPRGLPGQGSKKEALLWGSVQVVGQFMVDGSFIRQQGFESLKSKTMYRPTGSAGGGAIGGGTLGTVTSSDWRDRANANRLFPVFSTPPSILFVDLNLAPGESCSYTYQIELPSDLPPSHRGKTIRFAYNLVLGVQRGSVHTPAKSVQLPFRLYNNISELGTRPVYDMMSPVIWHKDTAISHLVGQGRQTEKPAINSKLARKQFEDYVEELLQSIKPASDESGQLNTRELTRRESDAYKDEDTIHAQTCLEKVALLSRSSSSASYDICKNNVPVAKLSLIKTRFKLGETVHGVISFSSREIPTYQISVTLETVETIEPNFACRSAAQTAKLTKRVHAELHESCIDTMRTSFSLCIPPTATPEFKTSTLTLKWYLRVEFITGPANQPRFKMTSVDERRSQYHAVESLSNESFDCSVPIQVYPTSYETGALFPPTMSFNLA</sequence>
<accession>A0A9P6FB52</accession>
<feature type="compositionally biased region" description="Low complexity" evidence="1">
    <location>
        <begin position="255"/>
        <end position="265"/>
    </location>
</feature>
<evidence type="ECO:0000313" key="3">
    <source>
        <dbReference type="Proteomes" id="UP000723463"/>
    </source>
</evidence>
<reference evidence="2" key="1">
    <citation type="journal article" date="2020" name="Fungal Divers.">
        <title>Resolving the Mortierellaceae phylogeny through synthesis of multi-gene phylogenetics and phylogenomics.</title>
        <authorList>
            <person name="Vandepol N."/>
            <person name="Liber J."/>
            <person name="Desiro A."/>
            <person name="Na H."/>
            <person name="Kennedy M."/>
            <person name="Barry K."/>
            <person name="Grigoriev I.V."/>
            <person name="Miller A.N."/>
            <person name="O'Donnell K."/>
            <person name="Stajich J.E."/>
            <person name="Bonito G."/>
        </authorList>
    </citation>
    <scope>NUCLEOTIDE SEQUENCE</scope>
    <source>
        <strain evidence="2">NRRL 2591</strain>
    </source>
</reference>
<feature type="compositionally biased region" description="Polar residues" evidence="1">
    <location>
        <begin position="91"/>
        <end position="110"/>
    </location>
</feature>
<protein>
    <recommendedName>
        <fullName evidence="4">Rgp1-domain-containing protein</fullName>
    </recommendedName>
</protein>
<dbReference type="Pfam" id="PF08737">
    <property type="entry name" value="Rgp1"/>
    <property type="match status" value="1"/>
</dbReference>